<dbReference type="PROSITE" id="PS51898">
    <property type="entry name" value="TYR_RECOMBINASE"/>
    <property type="match status" value="1"/>
</dbReference>
<evidence type="ECO:0000256" key="1">
    <source>
        <dbReference type="ARBA" id="ARBA00023172"/>
    </source>
</evidence>
<protein>
    <submittedName>
        <fullName evidence="4">Site-specific tyrosine recombinase XerD</fullName>
    </submittedName>
</protein>
<dbReference type="RefSeq" id="WP_186437464.1">
    <property type="nucleotide sequence ID" value="NZ_CYPS01000046.1"/>
</dbReference>
<evidence type="ECO:0000259" key="3">
    <source>
        <dbReference type="PROSITE" id="PS51898"/>
    </source>
</evidence>
<dbReference type="SUPFAM" id="SSF56349">
    <property type="entry name" value="DNA breaking-rejoining enzymes"/>
    <property type="match status" value="1"/>
</dbReference>
<dbReference type="GO" id="GO:0003677">
    <property type="term" value="F:DNA binding"/>
    <property type="evidence" value="ECO:0007669"/>
    <property type="project" value="InterPro"/>
</dbReference>
<dbReference type="InterPro" id="IPR013762">
    <property type="entry name" value="Integrase-like_cat_sf"/>
</dbReference>
<evidence type="ECO:0000256" key="2">
    <source>
        <dbReference type="SAM" id="MobiDB-lite"/>
    </source>
</evidence>
<dbReference type="Pfam" id="PF00589">
    <property type="entry name" value="Phage_integrase"/>
    <property type="match status" value="1"/>
</dbReference>
<dbReference type="GO" id="GO:0006310">
    <property type="term" value="P:DNA recombination"/>
    <property type="evidence" value="ECO:0007669"/>
    <property type="project" value="UniProtKB-KW"/>
</dbReference>
<feature type="region of interest" description="Disordered" evidence="2">
    <location>
        <begin position="347"/>
        <end position="370"/>
    </location>
</feature>
<reference evidence="5" key="1">
    <citation type="submission" date="2015-09" db="EMBL/GenBank/DDBJ databases">
        <authorList>
            <person name="Rodrigo-Torres L."/>
            <person name="Arahal D.R."/>
        </authorList>
    </citation>
    <scope>NUCLEOTIDE SEQUENCE [LARGE SCALE GENOMIC DNA]</scope>
    <source>
        <strain evidence="5">CECT 4293</strain>
    </source>
</reference>
<evidence type="ECO:0000313" key="4">
    <source>
        <dbReference type="EMBL" id="CUH44495.1"/>
    </source>
</evidence>
<dbReference type="AlphaFoldDB" id="A0A0P1E6R0"/>
<dbReference type="Gene3D" id="1.10.443.10">
    <property type="entry name" value="Intergrase catalytic core"/>
    <property type="match status" value="1"/>
</dbReference>
<organism evidence="4 5">
    <name type="scientific">Ruegeria atlantica</name>
    <dbReference type="NCBI Taxonomy" id="81569"/>
    <lineage>
        <taxon>Bacteria</taxon>
        <taxon>Pseudomonadati</taxon>
        <taxon>Pseudomonadota</taxon>
        <taxon>Alphaproteobacteria</taxon>
        <taxon>Rhodobacterales</taxon>
        <taxon>Roseobacteraceae</taxon>
        <taxon>Ruegeria</taxon>
    </lineage>
</organism>
<evidence type="ECO:0000313" key="5">
    <source>
        <dbReference type="Proteomes" id="UP000050786"/>
    </source>
</evidence>
<dbReference type="CDD" id="cd00397">
    <property type="entry name" value="DNA_BRE_C"/>
    <property type="match status" value="1"/>
</dbReference>
<dbReference type="Proteomes" id="UP000050786">
    <property type="component" value="Unassembled WGS sequence"/>
</dbReference>
<keyword evidence="1" id="KW-0233">DNA recombination</keyword>
<dbReference type="EMBL" id="CYPS01000046">
    <property type="protein sequence ID" value="CUH44495.1"/>
    <property type="molecule type" value="Genomic_DNA"/>
</dbReference>
<proteinExistence type="predicted"/>
<dbReference type="InterPro" id="IPR002104">
    <property type="entry name" value="Integrase_catalytic"/>
</dbReference>
<dbReference type="InterPro" id="IPR011010">
    <property type="entry name" value="DNA_brk_join_enz"/>
</dbReference>
<name>A0A0P1E6R0_9RHOB</name>
<keyword evidence="5" id="KW-1185">Reference proteome</keyword>
<feature type="domain" description="Tyr recombinase" evidence="3">
    <location>
        <begin position="142"/>
        <end position="340"/>
    </location>
</feature>
<accession>A0A0P1E6R0</accession>
<gene>
    <name evidence="4" type="ORF">RUM4293_03397</name>
</gene>
<dbReference type="GO" id="GO:0015074">
    <property type="term" value="P:DNA integration"/>
    <property type="evidence" value="ECO:0007669"/>
    <property type="project" value="InterPro"/>
</dbReference>
<sequence length="370" mass="41792">MSLARRSPMEVKQPDWPASDQMAWDTLFVEGDILDGQGPLAHWRQTTRQKCAQSYGYWLAFVARTDGLGETTNPADRVNPDTVKAFVQDTLGRCSTETTHMRLNELGKIVRAMSRTTDWAWLRNVENRLRKQCRHGEIKRRAGITALDLYNWGLDRMNEADANQTLSPKNRAIQFRQGLIVALLVARPLRKRTFLGLRIGKGLVETNGNYVLSLDREDLKDNKARDFPLPSGLKGKMARYLSHHRKILLQDATSDALWISKYGGAYTTSGFVGSLAKLTFREFGETLRPHAFRHIAATSVALDDPENVNIIATILGHASLSTSEAYYNRAQGIEAINAYQDVVRDLRKSADRQKPQAGARRPRLKWKETA</sequence>